<sequence length="601" mass="69487">MIEIKNIHLQIQDKVLLKNEQLNINEGYIYVISGKSGCGKTTLLYVISLLSNYSNTIYHWDDQRIDNLSDEKIAMIRKNQIGYILQDLELISENLTLRDNIKCMFALINKKDDWAKVDEYMHKMNLDGLLDQKIDELSRGQRQRFALVLALIKDAKLIILDEPTSSLDKDNTIKLMAYLQIIAKNYHKMIVIASHDRYVKNNCDVLYEIENCRLVLKTQSLIKENVSMLKNDTKISNDFYKIYNKNNYKITKLLMKLIYTIMIIVICIGPAILTMYINEIKQLYDQYASDEIIVVNSDENLLNVLYDGKANVFSIEQINMLKEIEHVIDVDYYWQLEGALSFGKDAKNITVIPKKDLDKIAIPSSLANKTTKKMSLSMMLSVENQIYEFKTIIDDYIVKDYLISENIDNEVIFLPDKLIDKLLLQQNITNSASLVVRCDNVDNIENTMTKITNWLPEVTVLSNGTKYKEQLDNLQNIEQLINLLRIVTIIGIIVIVYIIQIMENKSRIKEITNLRINGITEKTFYKLYYYENRFVILATIVGCVMGYIIAVSYFKSSLVLSNLSLILLQSILCLLISQIIPLIISSKQIFTKDIAKILRDN</sequence>
<dbReference type="eggNOG" id="COG1136">
    <property type="taxonomic scope" value="Bacteria"/>
</dbReference>
<feature type="domain" description="ABC transporter" evidence="4">
    <location>
        <begin position="2"/>
        <end position="244"/>
    </location>
</feature>
<dbReference type="Pfam" id="PF00005">
    <property type="entry name" value="ABC_tran"/>
    <property type="match status" value="1"/>
</dbReference>
<keyword evidence="2 5" id="KW-0067">ATP-binding</keyword>
<dbReference type="AlphaFoldDB" id="B1C1R9"/>
<feature type="transmembrane region" description="Helical" evidence="3">
    <location>
        <begin position="534"/>
        <end position="554"/>
    </location>
</feature>
<feature type="transmembrane region" description="Helical" evidence="3">
    <location>
        <begin position="566"/>
        <end position="584"/>
    </location>
</feature>
<reference evidence="5" key="1">
    <citation type="submission" date="2008-02" db="EMBL/GenBank/DDBJ databases">
        <authorList>
            <person name="Fulton L."/>
            <person name="Clifton S."/>
            <person name="Fulton B."/>
            <person name="Xu J."/>
            <person name="Minx P."/>
            <person name="Pepin K.H."/>
            <person name="Johnson M."/>
            <person name="Thiruvilangam P."/>
            <person name="Bhonagiri V."/>
            <person name="Nash W.E."/>
            <person name="Mardis E.R."/>
            <person name="Wilson R.K."/>
        </authorList>
    </citation>
    <scope>NUCLEOTIDE SEQUENCE [LARGE SCALE GENOMIC DNA]</scope>
    <source>
        <strain evidence="5">DSM 1552</strain>
    </source>
</reference>
<keyword evidence="1" id="KW-0547">Nucleotide-binding</keyword>
<dbReference type="Gene3D" id="3.40.50.300">
    <property type="entry name" value="P-loop containing nucleotide triphosphate hydrolases"/>
    <property type="match status" value="1"/>
</dbReference>
<dbReference type="GO" id="GO:0005886">
    <property type="term" value="C:plasma membrane"/>
    <property type="evidence" value="ECO:0007669"/>
    <property type="project" value="TreeGrafter"/>
</dbReference>
<evidence type="ECO:0000256" key="1">
    <source>
        <dbReference type="ARBA" id="ARBA00022741"/>
    </source>
</evidence>
<keyword evidence="6" id="KW-1185">Reference proteome</keyword>
<dbReference type="OrthoDB" id="1653757at2"/>
<dbReference type="InterPro" id="IPR027417">
    <property type="entry name" value="P-loop_NTPase"/>
</dbReference>
<keyword evidence="3" id="KW-1133">Transmembrane helix</keyword>
<proteinExistence type="predicted"/>
<comment type="caution">
    <text evidence="5">The sequence shown here is derived from an EMBL/GenBank/DDBJ whole genome shotgun (WGS) entry which is preliminary data.</text>
</comment>
<dbReference type="GO" id="GO:0016887">
    <property type="term" value="F:ATP hydrolysis activity"/>
    <property type="evidence" value="ECO:0007669"/>
    <property type="project" value="InterPro"/>
</dbReference>
<dbReference type="GeneID" id="94017481"/>
<dbReference type="PANTHER" id="PTHR24220">
    <property type="entry name" value="IMPORT ATP-BINDING PROTEIN"/>
    <property type="match status" value="1"/>
</dbReference>
<evidence type="ECO:0000313" key="6">
    <source>
        <dbReference type="Proteomes" id="UP000004910"/>
    </source>
</evidence>
<gene>
    <name evidence="5" type="ORF">CLOSPI_01176</name>
</gene>
<organism evidence="5 6">
    <name type="scientific">Thomasclavelia spiroformis DSM 1552</name>
    <dbReference type="NCBI Taxonomy" id="428126"/>
    <lineage>
        <taxon>Bacteria</taxon>
        <taxon>Bacillati</taxon>
        <taxon>Bacillota</taxon>
        <taxon>Erysipelotrichia</taxon>
        <taxon>Erysipelotrichales</taxon>
        <taxon>Coprobacillaceae</taxon>
        <taxon>Thomasclavelia</taxon>
    </lineage>
</organism>
<dbReference type="EMBL" id="ABIK02000008">
    <property type="protein sequence ID" value="EDS74861.1"/>
    <property type="molecule type" value="Genomic_DNA"/>
</dbReference>
<dbReference type="InterPro" id="IPR015854">
    <property type="entry name" value="ABC_transpr_LolD-like"/>
</dbReference>
<keyword evidence="3" id="KW-0472">Membrane</keyword>
<dbReference type="GO" id="GO:0005524">
    <property type="term" value="F:ATP binding"/>
    <property type="evidence" value="ECO:0007669"/>
    <property type="project" value="UniProtKB-KW"/>
</dbReference>
<dbReference type="RefSeq" id="WP_004609709.1">
    <property type="nucleotide sequence ID" value="NZ_CP102275.1"/>
</dbReference>
<dbReference type="SUPFAM" id="SSF52540">
    <property type="entry name" value="P-loop containing nucleoside triphosphate hydrolases"/>
    <property type="match status" value="1"/>
</dbReference>
<dbReference type="GO" id="GO:0022857">
    <property type="term" value="F:transmembrane transporter activity"/>
    <property type="evidence" value="ECO:0007669"/>
    <property type="project" value="TreeGrafter"/>
</dbReference>
<dbReference type="STRING" id="428126.CLOSPI_01176"/>
<feature type="transmembrane region" description="Helical" evidence="3">
    <location>
        <begin position="257"/>
        <end position="277"/>
    </location>
</feature>
<name>B1C1R9_9FIRM</name>
<evidence type="ECO:0000259" key="4">
    <source>
        <dbReference type="PROSITE" id="PS50893"/>
    </source>
</evidence>
<reference evidence="5" key="2">
    <citation type="submission" date="2014-06" db="EMBL/GenBank/DDBJ databases">
        <title>Draft genome sequence of Clostridium spiroforme (DSM 1552).</title>
        <authorList>
            <person name="Sudarsanam P."/>
            <person name="Ley R."/>
            <person name="Guruge J."/>
            <person name="Turnbaugh P.J."/>
            <person name="Mahowald M."/>
            <person name="Liep D."/>
            <person name="Gordon J."/>
        </authorList>
    </citation>
    <scope>NUCLEOTIDE SEQUENCE</scope>
    <source>
        <strain evidence="5">DSM 1552</strain>
    </source>
</reference>
<dbReference type="PANTHER" id="PTHR24220:SF86">
    <property type="entry name" value="ABC TRANSPORTER ABCH.1"/>
    <property type="match status" value="1"/>
</dbReference>
<dbReference type="InterPro" id="IPR003439">
    <property type="entry name" value="ABC_transporter-like_ATP-bd"/>
</dbReference>
<dbReference type="HOGENOM" id="CLU_459850_0_0_9"/>
<accession>B1C1R9</accession>
<dbReference type="Proteomes" id="UP000004910">
    <property type="component" value="Unassembled WGS sequence"/>
</dbReference>
<evidence type="ECO:0000256" key="3">
    <source>
        <dbReference type="SAM" id="Phobius"/>
    </source>
</evidence>
<dbReference type="PROSITE" id="PS50893">
    <property type="entry name" value="ABC_TRANSPORTER_2"/>
    <property type="match status" value="1"/>
</dbReference>
<keyword evidence="3" id="KW-0812">Transmembrane</keyword>
<evidence type="ECO:0000313" key="5">
    <source>
        <dbReference type="EMBL" id="EDS74861.1"/>
    </source>
</evidence>
<dbReference type="SMART" id="SM00382">
    <property type="entry name" value="AAA"/>
    <property type="match status" value="1"/>
</dbReference>
<feature type="transmembrane region" description="Helical" evidence="3">
    <location>
        <begin position="480"/>
        <end position="499"/>
    </location>
</feature>
<protein>
    <submittedName>
        <fullName evidence="5">ABC transporter, ATP-binding protein</fullName>
    </submittedName>
</protein>
<evidence type="ECO:0000256" key="2">
    <source>
        <dbReference type="ARBA" id="ARBA00022840"/>
    </source>
</evidence>
<dbReference type="InterPro" id="IPR003593">
    <property type="entry name" value="AAA+_ATPase"/>
</dbReference>